<feature type="transmembrane region" description="Helical" evidence="1">
    <location>
        <begin position="12"/>
        <end position="34"/>
    </location>
</feature>
<name>A0A1W1HEY1_9BACT</name>
<evidence type="ECO:0000313" key="3">
    <source>
        <dbReference type="Proteomes" id="UP000191931"/>
    </source>
</evidence>
<accession>A0A1W1HEY1</accession>
<keyword evidence="1" id="KW-1133">Transmembrane helix</keyword>
<dbReference type="AlphaFoldDB" id="A0A1W1HEY1"/>
<proteinExistence type="predicted"/>
<protein>
    <submittedName>
        <fullName evidence="2">Uncharacterized protein</fullName>
    </submittedName>
</protein>
<sequence>MKFIPVINMNQKIINLSLIAAIIRIAGSGLISLIDAFKQNQFGLDTLYNFRRHLEKYINQVIKSTNAHLYFDSGGYSFIQGQIHPDDIRKLITCYLHFMIEEMQTYYKIFSLDLPFSKRYNLYNTKENIFDFNRLSLLETFDIIEKVPQLADKFIFIWQFRRIELYRIWCILHDELSSYGYDKFITHRAIGGMVGLKGETKINFSPFIALSYRCFKDYITVGLFHFPFQLHLLGVYTLSDRFMIAYIEKVFERYLKQLTINSGVIISYDSTNYFRTAQYNARKMHCNSYDKGDLTHYSTVFDVPDNILRHIYHTDELYFHIQEEIQRLKINEDLLEGNSFAPLNSFNFVQEDKFIEDAIEKYKITDVLFESRDNDDFRKETGDILDQILKSTPQFFGPRFKDSIMDNMTKLYRLHKWWTFEGGEYDSLNSLVEEFIAMIKEP</sequence>
<organism evidence="2 3">
    <name type="scientific">Desulfamplus magnetovallimortis</name>
    <dbReference type="NCBI Taxonomy" id="1246637"/>
    <lineage>
        <taxon>Bacteria</taxon>
        <taxon>Pseudomonadati</taxon>
        <taxon>Thermodesulfobacteriota</taxon>
        <taxon>Desulfobacteria</taxon>
        <taxon>Desulfobacterales</taxon>
        <taxon>Desulfobacteraceae</taxon>
        <taxon>Desulfamplus</taxon>
    </lineage>
</organism>
<evidence type="ECO:0000313" key="2">
    <source>
        <dbReference type="EMBL" id="SLM30958.1"/>
    </source>
</evidence>
<dbReference type="Proteomes" id="UP000191931">
    <property type="component" value="Unassembled WGS sequence"/>
</dbReference>
<evidence type="ECO:0000256" key="1">
    <source>
        <dbReference type="SAM" id="Phobius"/>
    </source>
</evidence>
<gene>
    <name evidence="2" type="ORF">MTBBW1_2550012</name>
</gene>
<keyword evidence="1" id="KW-0472">Membrane</keyword>
<keyword evidence="3" id="KW-1185">Reference proteome</keyword>
<dbReference type="EMBL" id="FWEV01000174">
    <property type="protein sequence ID" value="SLM30958.1"/>
    <property type="molecule type" value="Genomic_DNA"/>
</dbReference>
<keyword evidence="1" id="KW-0812">Transmembrane</keyword>
<dbReference type="OrthoDB" id="5441537at2"/>
<reference evidence="2 3" key="1">
    <citation type="submission" date="2017-03" db="EMBL/GenBank/DDBJ databases">
        <authorList>
            <person name="Afonso C.L."/>
            <person name="Miller P.J."/>
            <person name="Scott M.A."/>
            <person name="Spackman E."/>
            <person name="Goraichik I."/>
            <person name="Dimitrov K.M."/>
            <person name="Suarez D.L."/>
            <person name="Swayne D.E."/>
        </authorList>
    </citation>
    <scope>NUCLEOTIDE SEQUENCE [LARGE SCALE GENOMIC DNA]</scope>
    <source>
        <strain evidence="2">PRJEB14757</strain>
    </source>
</reference>
<dbReference type="RefSeq" id="WP_080809646.1">
    <property type="nucleotide sequence ID" value="NZ_LT828569.1"/>
</dbReference>